<evidence type="ECO:0000313" key="2">
    <source>
        <dbReference type="Proteomes" id="UP000677804"/>
    </source>
</evidence>
<proteinExistence type="predicted"/>
<dbReference type="EMBL" id="CP074405">
    <property type="protein sequence ID" value="QVI62107.1"/>
    <property type="molecule type" value="Genomic_DNA"/>
</dbReference>
<protein>
    <submittedName>
        <fullName evidence="1">Uncharacterized protein</fullName>
    </submittedName>
</protein>
<organism evidence="1 2">
    <name type="scientific">Cellulomonas wangleii</name>
    <dbReference type="NCBI Taxonomy" id="2816956"/>
    <lineage>
        <taxon>Bacteria</taxon>
        <taxon>Bacillati</taxon>
        <taxon>Actinomycetota</taxon>
        <taxon>Actinomycetes</taxon>
        <taxon>Micrococcales</taxon>
        <taxon>Cellulomonadaceae</taxon>
        <taxon>Cellulomonas</taxon>
    </lineage>
</organism>
<dbReference type="Proteomes" id="UP000677804">
    <property type="component" value="Chromosome"/>
</dbReference>
<accession>A0ABX8D3R1</accession>
<dbReference type="RefSeq" id="WP_207339675.1">
    <property type="nucleotide sequence ID" value="NZ_CP074405.1"/>
</dbReference>
<sequence length="142" mass="14924">MTDTTRTVVDRTADGMGTDSIEVTDDAAELRACPDGGSRYVFAATIGPVGRDKLANTMGSALTRAENRFLGVVERLGLDPADAGLARFDRLDIADPAAAEDVRHATYHVTDGDLQGITLSFSAATVGADDIVVDVDGYTRCT</sequence>
<evidence type="ECO:0000313" key="1">
    <source>
        <dbReference type="EMBL" id="QVI62107.1"/>
    </source>
</evidence>
<gene>
    <name evidence="1" type="ORF">KG103_17105</name>
</gene>
<reference evidence="1 2" key="1">
    <citation type="submission" date="2021-05" db="EMBL/GenBank/DDBJ databases">
        <title>Novel species in genus Cellulomonas.</title>
        <authorList>
            <person name="Zhang G."/>
        </authorList>
    </citation>
    <scope>NUCLEOTIDE SEQUENCE [LARGE SCALE GENOMIC DNA]</scope>
    <source>
        <strain evidence="2">zg-ZUI222</strain>
    </source>
</reference>
<keyword evidence="2" id="KW-1185">Reference proteome</keyword>
<name>A0ABX8D3R1_9CELL</name>